<dbReference type="CDD" id="cd02440">
    <property type="entry name" value="AdoMet_MTases"/>
    <property type="match status" value="1"/>
</dbReference>
<dbReference type="InterPro" id="IPR029063">
    <property type="entry name" value="SAM-dependent_MTases_sf"/>
</dbReference>
<organism evidence="2 3">
    <name type="scientific">Chlorogloeopsis fritschii PCC 6912</name>
    <dbReference type="NCBI Taxonomy" id="211165"/>
    <lineage>
        <taxon>Bacteria</taxon>
        <taxon>Bacillati</taxon>
        <taxon>Cyanobacteriota</taxon>
        <taxon>Cyanophyceae</taxon>
        <taxon>Nostocales</taxon>
        <taxon>Chlorogloeopsidaceae</taxon>
        <taxon>Chlorogloeopsis</taxon>
    </lineage>
</organism>
<dbReference type="Pfam" id="PF08241">
    <property type="entry name" value="Methyltransf_11"/>
    <property type="match status" value="1"/>
</dbReference>
<keyword evidence="3" id="KW-1185">Reference proteome</keyword>
<evidence type="ECO:0000259" key="1">
    <source>
        <dbReference type="Pfam" id="PF08241"/>
    </source>
</evidence>
<dbReference type="InterPro" id="IPR013216">
    <property type="entry name" value="Methyltransf_11"/>
</dbReference>
<dbReference type="InterPro" id="IPR013783">
    <property type="entry name" value="Ig-like_fold"/>
</dbReference>
<evidence type="ECO:0000313" key="2">
    <source>
        <dbReference type="EMBL" id="RUR83321.1"/>
    </source>
</evidence>
<reference evidence="2 3" key="1">
    <citation type="journal article" date="2019" name="Genome Biol. Evol.">
        <title>Day and night: Metabolic profiles and evolutionary relationships of six axenic non-marine cyanobacteria.</title>
        <authorList>
            <person name="Will S.E."/>
            <person name="Henke P."/>
            <person name="Boedeker C."/>
            <person name="Huang S."/>
            <person name="Brinkmann H."/>
            <person name="Rohde M."/>
            <person name="Jarek M."/>
            <person name="Friedl T."/>
            <person name="Seufert S."/>
            <person name="Schumacher M."/>
            <person name="Overmann J."/>
            <person name="Neumann-Schaal M."/>
            <person name="Petersen J."/>
        </authorList>
    </citation>
    <scope>NUCLEOTIDE SEQUENCE [LARGE SCALE GENOMIC DNA]</scope>
    <source>
        <strain evidence="2 3">PCC 6912</strain>
    </source>
</reference>
<accession>A0A433NKI4</accession>
<dbReference type="GO" id="GO:0008757">
    <property type="term" value="F:S-adenosylmethionine-dependent methyltransferase activity"/>
    <property type="evidence" value="ECO:0007669"/>
    <property type="project" value="InterPro"/>
</dbReference>
<dbReference type="OrthoDB" id="8034726at2"/>
<dbReference type="Proteomes" id="UP000268857">
    <property type="component" value="Unassembled WGS sequence"/>
</dbReference>
<dbReference type="PANTHER" id="PTHR43861">
    <property type="entry name" value="TRANS-ACONITATE 2-METHYLTRANSFERASE-RELATED"/>
    <property type="match status" value="1"/>
</dbReference>
<dbReference type="RefSeq" id="WP_016874748.1">
    <property type="nucleotide sequence ID" value="NZ_AJLN01000116.1"/>
</dbReference>
<proteinExistence type="predicted"/>
<dbReference type="EMBL" id="RSCJ01000007">
    <property type="protein sequence ID" value="RUR83321.1"/>
    <property type="molecule type" value="Genomic_DNA"/>
</dbReference>
<dbReference type="Gene3D" id="3.40.50.150">
    <property type="entry name" value="Vaccinia Virus protein VP39"/>
    <property type="match status" value="1"/>
</dbReference>
<comment type="caution">
    <text evidence="2">The sequence shown here is derived from an EMBL/GenBank/DDBJ whole genome shotgun (WGS) entry which is preliminary data.</text>
</comment>
<dbReference type="Gene3D" id="2.60.40.10">
    <property type="entry name" value="Immunoglobulins"/>
    <property type="match status" value="1"/>
</dbReference>
<dbReference type="AlphaFoldDB" id="A0A433NKI4"/>
<feature type="domain" description="Methyltransferase type 11" evidence="1">
    <location>
        <begin position="66"/>
        <end position="163"/>
    </location>
</feature>
<dbReference type="SUPFAM" id="SSF53335">
    <property type="entry name" value="S-adenosyl-L-methionine-dependent methyltransferases"/>
    <property type="match status" value="1"/>
</dbReference>
<name>A0A433NKI4_CHLFR</name>
<dbReference type="STRING" id="211165.GCA_000317285_04691"/>
<protein>
    <recommendedName>
        <fullName evidence="1">Methyltransferase type 11 domain-containing protein</fullName>
    </recommendedName>
</protein>
<sequence length="384" mass="44254">MEINELQKHWNEFGKQDPLWSILSDPAKKGNKWELEEFFKSGEEEIEGVLKYLKQLGVSYSRKRALDFGCGVGRLTQALCRYFDECVGVDIAPSMIALANKYNRYQQKCKYYVNDSDNLRTYDDNYFDFIYSRIVLQHIMPEYSMNYLKEFVRILAPNGLLVFQIPSELAPIENLESLEDAAYRAEITLQEPLNIVKPGSTTTIKVKVKNLSNVTWKSSGESNEKHYINLGNHWLNESGEIVVNDDGREPLLKSLQPLEEVEFMLAISTPKEAGNYILELDMVHEGVAWFKDKGSKTIKIPVKVEEVNQGKDIGNIILNFYRKLTNPKQERANNQHFVPRMEMHCVPKEVVLQLINDCGGKVVDIQQDFSSGKWWISYLYAVTK</sequence>
<evidence type="ECO:0000313" key="3">
    <source>
        <dbReference type="Proteomes" id="UP000268857"/>
    </source>
</evidence>
<gene>
    <name evidence="2" type="ORF">PCC6912_21540</name>
</gene>